<comment type="caution">
    <text evidence="1">The sequence shown here is derived from an EMBL/GenBank/DDBJ whole genome shotgun (WGS) entry which is preliminary data.</text>
</comment>
<dbReference type="Proteomes" id="UP001054945">
    <property type="component" value="Unassembled WGS sequence"/>
</dbReference>
<gene>
    <name evidence="1" type="ORF">CEXT_396131</name>
</gene>
<proteinExistence type="predicted"/>
<sequence length="174" mass="19614">MLMQIALKCGNRLDRRNDVFKTWPLALLSLDGIGLGMGEGGKQTTDAANDEASKSPGAIFPYFNIENISLLTAQTIPPPSSKALFEFAKALSERNVSRELLFRKNEGFIYSCGFQRLHVGCSIYGLFCMGTWAPWVVEFNMEYFAQREVLIIFAEFGMKSFLESILDELKDILY</sequence>
<dbReference type="EMBL" id="BPLR01020165">
    <property type="protein sequence ID" value="GIX75390.1"/>
    <property type="molecule type" value="Genomic_DNA"/>
</dbReference>
<name>A0AAV4MTX7_CAEEX</name>
<evidence type="ECO:0000313" key="1">
    <source>
        <dbReference type="EMBL" id="GIX75390.1"/>
    </source>
</evidence>
<evidence type="ECO:0000313" key="2">
    <source>
        <dbReference type="Proteomes" id="UP001054945"/>
    </source>
</evidence>
<reference evidence="1 2" key="1">
    <citation type="submission" date="2021-06" db="EMBL/GenBank/DDBJ databases">
        <title>Caerostris extrusa draft genome.</title>
        <authorList>
            <person name="Kono N."/>
            <person name="Arakawa K."/>
        </authorList>
    </citation>
    <scope>NUCLEOTIDE SEQUENCE [LARGE SCALE GENOMIC DNA]</scope>
</reference>
<keyword evidence="2" id="KW-1185">Reference proteome</keyword>
<protein>
    <submittedName>
        <fullName evidence="1">Uncharacterized protein</fullName>
    </submittedName>
</protein>
<organism evidence="1 2">
    <name type="scientific">Caerostris extrusa</name>
    <name type="common">Bark spider</name>
    <name type="synonym">Caerostris bankana</name>
    <dbReference type="NCBI Taxonomy" id="172846"/>
    <lineage>
        <taxon>Eukaryota</taxon>
        <taxon>Metazoa</taxon>
        <taxon>Ecdysozoa</taxon>
        <taxon>Arthropoda</taxon>
        <taxon>Chelicerata</taxon>
        <taxon>Arachnida</taxon>
        <taxon>Araneae</taxon>
        <taxon>Araneomorphae</taxon>
        <taxon>Entelegynae</taxon>
        <taxon>Araneoidea</taxon>
        <taxon>Araneidae</taxon>
        <taxon>Caerostris</taxon>
    </lineage>
</organism>
<dbReference type="AlphaFoldDB" id="A0AAV4MTX7"/>
<accession>A0AAV4MTX7</accession>